<gene>
    <name evidence="2" type="ORF">KQX54_001485</name>
</gene>
<evidence type="ECO:0000313" key="3">
    <source>
        <dbReference type="Proteomes" id="UP000826195"/>
    </source>
</evidence>
<protein>
    <submittedName>
        <fullName evidence="2">Uncharacterized protein</fullName>
    </submittedName>
</protein>
<comment type="caution">
    <text evidence="2">The sequence shown here is derived from an EMBL/GenBank/DDBJ whole genome shotgun (WGS) entry which is preliminary data.</text>
</comment>
<evidence type="ECO:0000256" key="1">
    <source>
        <dbReference type="SAM" id="MobiDB-lite"/>
    </source>
</evidence>
<dbReference type="EMBL" id="JAHXZJ010000749">
    <property type="protein sequence ID" value="KAH0556656.1"/>
    <property type="molecule type" value="Genomic_DNA"/>
</dbReference>
<evidence type="ECO:0000313" key="2">
    <source>
        <dbReference type="EMBL" id="KAH0556656.1"/>
    </source>
</evidence>
<dbReference type="AlphaFoldDB" id="A0AAV7IU67"/>
<keyword evidence="3" id="KW-1185">Reference proteome</keyword>
<feature type="compositionally biased region" description="Polar residues" evidence="1">
    <location>
        <begin position="255"/>
        <end position="268"/>
    </location>
</feature>
<dbReference type="Proteomes" id="UP000826195">
    <property type="component" value="Unassembled WGS sequence"/>
</dbReference>
<name>A0AAV7IU67_COTGL</name>
<reference evidence="2 3" key="1">
    <citation type="journal article" date="2021" name="J. Hered.">
        <title>A chromosome-level genome assembly of the parasitoid wasp, Cotesia glomerata (Hymenoptera: Braconidae).</title>
        <authorList>
            <person name="Pinto B.J."/>
            <person name="Weis J.J."/>
            <person name="Gamble T."/>
            <person name="Ode P.J."/>
            <person name="Paul R."/>
            <person name="Zaspel J.M."/>
        </authorList>
    </citation>
    <scope>NUCLEOTIDE SEQUENCE [LARGE SCALE GENOMIC DNA]</scope>
    <source>
        <strain evidence="2">CgM1</strain>
    </source>
</reference>
<sequence>GANPTLGFSLESAGTDYSLDQECDREFERTRRSLETIGEDEFPDYRHESKFKSRFPQLRNNEHPTWNVNTTSTGMKSFGTFGKTQQQSSPAFQARKTVLRQSNDYLTPSVDYSGPRSTSTRRRLNMSCATATVFIGERKYRFWLDQESDRESHRTLTRYTDAEFLEDSLIIGSLDTDAGELVTTSANIDVVDIHESPSSDNNDVAHSIPRLLTTPNSEVLPPPVEFSTVNVVAEVIENPLHNESTGRGDGGLSTAPVNSRSLPISSPEVQPPAEEFSTSNVVAESLLQVMRRQIYLRIPFVSDLMTAIIKIILELQGLPPRDALKMILSSLIQIVNKMMMKTSAAAAVE</sequence>
<feature type="region of interest" description="Disordered" evidence="1">
    <location>
        <begin position="240"/>
        <end position="272"/>
    </location>
</feature>
<organism evidence="2 3">
    <name type="scientific">Cotesia glomerata</name>
    <name type="common">Lepidopteran parasitic wasp</name>
    <name type="synonym">Apanteles glomeratus</name>
    <dbReference type="NCBI Taxonomy" id="32391"/>
    <lineage>
        <taxon>Eukaryota</taxon>
        <taxon>Metazoa</taxon>
        <taxon>Ecdysozoa</taxon>
        <taxon>Arthropoda</taxon>
        <taxon>Hexapoda</taxon>
        <taxon>Insecta</taxon>
        <taxon>Pterygota</taxon>
        <taxon>Neoptera</taxon>
        <taxon>Endopterygota</taxon>
        <taxon>Hymenoptera</taxon>
        <taxon>Apocrita</taxon>
        <taxon>Ichneumonoidea</taxon>
        <taxon>Braconidae</taxon>
        <taxon>Microgastrinae</taxon>
        <taxon>Cotesia</taxon>
    </lineage>
</organism>
<proteinExistence type="predicted"/>
<accession>A0AAV7IU67</accession>
<feature type="non-terminal residue" evidence="2">
    <location>
        <position position="1"/>
    </location>
</feature>